<name>A0ABS7XSZ4_9FLAO</name>
<dbReference type="EMBL" id="JAIUJR010000002">
    <property type="protein sequence ID" value="MCA0131966.1"/>
    <property type="molecule type" value="Genomic_DNA"/>
</dbReference>
<comment type="caution">
    <text evidence="3">The sequence shown here is derived from an EMBL/GenBank/DDBJ whole genome shotgun (WGS) entry which is preliminary data.</text>
</comment>
<protein>
    <submittedName>
        <fullName evidence="3">Glycosyltransferase</fullName>
        <ecNumber evidence="3">2.4.-.-</ecNumber>
    </submittedName>
</protein>
<dbReference type="InterPro" id="IPR028098">
    <property type="entry name" value="Glyco_trans_4-like_N"/>
</dbReference>
<dbReference type="PANTHER" id="PTHR12526">
    <property type="entry name" value="GLYCOSYLTRANSFERASE"/>
    <property type="match status" value="1"/>
</dbReference>
<evidence type="ECO:0000259" key="2">
    <source>
        <dbReference type="Pfam" id="PF13439"/>
    </source>
</evidence>
<dbReference type="RefSeq" id="WP_224526780.1">
    <property type="nucleotide sequence ID" value="NZ_JAIUJR010000002.1"/>
</dbReference>
<dbReference type="Proteomes" id="UP001198901">
    <property type="component" value="Unassembled WGS sequence"/>
</dbReference>
<reference evidence="4" key="1">
    <citation type="submission" date="2023-07" db="EMBL/GenBank/DDBJ databases">
        <authorList>
            <person name="Yue Y."/>
        </authorList>
    </citation>
    <scope>NUCLEOTIDE SEQUENCE [LARGE SCALE GENOMIC DNA]</scope>
    <source>
        <strain evidence="4">D23</strain>
    </source>
</reference>
<dbReference type="GO" id="GO:0016757">
    <property type="term" value="F:glycosyltransferase activity"/>
    <property type="evidence" value="ECO:0007669"/>
    <property type="project" value="UniProtKB-KW"/>
</dbReference>
<dbReference type="SUPFAM" id="SSF53756">
    <property type="entry name" value="UDP-Glycosyltransferase/glycogen phosphorylase"/>
    <property type="match status" value="1"/>
</dbReference>
<evidence type="ECO:0000313" key="4">
    <source>
        <dbReference type="Proteomes" id="UP001198901"/>
    </source>
</evidence>
<gene>
    <name evidence="3" type="ORF">LBU54_05175</name>
</gene>
<dbReference type="Gene3D" id="3.40.50.2000">
    <property type="entry name" value="Glycogen Phosphorylase B"/>
    <property type="match status" value="2"/>
</dbReference>
<dbReference type="InterPro" id="IPR001296">
    <property type="entry name" value="Glyco_trans_1"/>
</dbReference>
<dbReference type="Pfam" id="PF00534">
    <property type="entry name" value="Glycos_transf_1"/>
    <property type="match status" value="1"/>
</dbReference>
<keyword evidence="3" id="KW-0808">Transferase</keyword>
<dbReference type="EC" id="2.4.-.-" evidence="3"/>
<sequence length="356" mass="40291">MIRAIQLIDSLDAGGAERLAVTYANLLVSEIDGSFLCATRQEGLLKDSIGKGVKYLFLQKKSSIDLNAVIRFKKYLKTNDISIIHAHATSFFFATLTKLFYPRIKIFWHDHYGKSEELKKRPKFILQFCSLFFHQIFSVNQKLLTWASKNLFCSKVQYLPNVVMLNDLDQETNLFGEDNKRILCLANLRPQKDHLNLFKAFQLILKTYPDWTLHCVGKDFEDDYSRSIKEFVSKNSLEDSIYFYNSKPDIKHIISQCEIGVLSSKSEGLPLALLEYGLGELASVVTNVGDCGLVLSSTNLGQLVEAQDPSGLAEALTACIAKTDYRKEVGLNLKQKVEQSFSCHSIIKKLKDAYEG</sequence>
<feature type="domain" description="Glycosyltransferase subfamily 4-like N-terminal" evidence="2">
    <location>
        <begin position="14"/>
        <end position="161"/>
    </location>
</feature>
<keyword evidence="3" id="KW-0328">Glycosyltransferase</keyword>
<accession>A0ABS7XSZ4</accession>
<evidence type="ECO:0000313" key="3">
    <source>
        <dbReference type="EMBL" id="MCA0131966.1"/>
    </source>
</evidence>
<feature type="domain" description="Glycosyl transferase family 1" evidence="1">
    <location>
        <begin position="170"/>
        <end position="332"/>
    </location>
</feature>
<keyword evidence="4" id="KW-1185">Reference proteome</keyword>
<organism evidence="3 4">
    <name type="scientific">Winogradskyella alexanderae</name>
    <dbReference type="NCBI Taxonomy" id="2877123"/>
    <lineage>
        <taxon>Bacteria</taxon>
        <taxon>Pseudomonadati</taxon>
        <taxon>Bacteroidota</taxon>
        <taxon>Flavobacteriia</taxon>
        <taxon>Flavobacteriales</taxon>
        <taxon>Flavobacteriaceae</taxon>
        <taxon>Winogradskyella</taxon>
    </lineage>
</organism>
<proteinExistence type="predicted"/>
<evidence type="ECO:0000259" key="1">
    <source>
        <dbReference type="Pfam" id="PF00534"/>
    </source>
</evidence>
<dbReference type="Pfam" id="PF13439">
    <property type="entry name" value="Glyco_transf_4"/>
    <property type="match status" value="1"/>
</dbReference>